<dbReference type="EMBL" id="JAFFGZ010000007">
    <property type="protein sequence ID" value="KAK4642352.1"/>
    <property type="molecule type" value="Genomic_DNA"/>
</dbReference>
<organism evidence="2 3">
    <name type="scientific">Podospora bellae-mahoneyi</name>
    <dbReference type="NCBI Taxonomy" id="2093777"/>
    <lineage>
        <taxon>Eukaryota</taxon>
        <taxon>Fungi</taxon>
        <taxon>Dikarya</taxon>
        <taxon>Ascomycota</taxon>
        <taxon>Pezizomycotina</taxon>
        <taxon>Sordariomycetes</taxon>
        <taxon>Sordariomycetidae</taxon>
        <taxon>Sordariales</taxon>
        <taxon>Podosporaceae</taxon>
        <taxon>Podospora</taxon>
    </lineage>
</organism>
<gene>
    <name evidence="2" type="ORF">QC761_0083660</name>
</gene>
<evidence type="ECO:0000313" key="2">
    <source>
        <dbReference type="EMBL" id="KAK4642352.1"/>
    </source>
</evidence>
<feature type="region of interest" description="Disordered" evidence="1">
    <location>
        <begin position="1"/>
        <end position="31"/>
    </location>
</feature>
<evidence type="ECO:0000313" key="3">
    <source>
        <dbReference type="Proteomes" id="UP001322138"/>
    </source>
</evidence>
<dbReference type="GeneID" id="87892208"/>
<comment type="caution">
    <text evidence="2">The sequence shown here is derived from an EMBL/GenBank/DDBJ whole genome shotgun (WGS) entry which is preliminary data.</text>
</comment>
<reference evidence="2 3" key="1">
    <citation type="journal article" date="2023" name="bioRxiv">
        <title>High-quality genome assemblies of four members of thePodospora anserinaspecies complex.</title>
        <authorList>
            <person name="Ament-Velasquez S.L."/>
            <person name="Vogan A.A."/>
            <person name="Wallerman O."/>
            <person name="Hartmann F."/>
            <person name="Gautier V."/>
            <person name="Silar P."/>
            <person name="Giraud T."/>
            <person name="Johannesson H."/>
        </authorList>
    </citation>
    <scope>NUCLEOTIDE SEQUENCE [LARGE SCALE GENOMIC DNA]</scope>
    <source>
        <strain evidence="2 3">CBS 112042</strain>
    </source>
</reference>
<name>A0ABR0FHV5_9PEZI</name>
<sequence>MVRLMELHRHRGVSDSEDRASKPRGGLPQDC</sequence>
<protein>
    <submittedName>
        <fullName evidence="2">Uncharacterized protein</fullName>
    </submittedName>
</protein>
<dbReference type="RefSeq" id="XP_062731328.1">
    <property type="nucleotide sequence ID" value="XM_062872885.1"/>
</dbReference>
<evidence type="ECO:0000256" key="1">
    <source>
        <dbReference type="SAM" id="MobiDB-lite"/>
    </source>
</evidence>
<feature type="compositionally biased region" description="Basic and acidic residues" evidence="1">
    <location>
        <begin position="12"/>
        <end position="21"/>
    </location>
</feature>
<proteinExistence type="predicted"/>
<accession>A0ABR0FHV5</accession>
<keyword evidence="3" id="KW-1185">Reference proteome</keyword>
<dbReference type="Proteomes" id="UP001322138">
    <property type="component" value="Unassembled WGS sequence"/>
</dbReference>